<dbReference type="GO" id="GO:0071897">
    <property type="term" value="P:DNA biosynthetic process"/>
    <property type="evidence" value="ECO:0007669"/>
    <property type="project" value="UniProtKB-ARBA"/>
</dbReference>
<name>A0A6G0W1K8_APHCR</name>
<dbReference type="Proteomes" id="UP000478052">
    <property type="component" value="Unassembled WGS sequence"/>
</dbReference>
<dbReference type="InterPro" id="IPR043502">
    <property type="entry name" value="DNA/RNA_pol_sf"/>
</dbReference>
<dbReference type="PANTHER" id="PTHR31511:SF12">
    <property type="entry name" value="RHO TERMINATION FACTOR N-TERMINAL DOMAIN-CONTAINING PROTEIN"/>
    <property type="match status" value="1"/>
</dbReference>
<dbReference type="InterPro" id="IPR036397">
    <property type="entry name" value="RNaseH_sf"/>
</dbReference>
<proteinExistence type="predicted"/>
<evidence type="ECO:0000313" key="2">
    <source>
        <dbReference type="Proteomes" id="UP000478052"/>
    </source>
</evidence>
<dbReference type="AlphaFoldDB" id="A0A6G0W1K8"/>
<feature type="non-terminal residue" evidence="1">
    <location>
        <position position="631"/>
    </location>
</feature>
<dbReference type="SUPFAM" id="SSF56672">
    <property type="entry name" value="DNA/RNA polymerases"/>
    <property type="match status" value="1"/>
</dbReference>
<reference evidence="1 2" key="1">
    <citation type="submission" date="2019-08" db="EMBL/GenBank/DDBJ databases">
        <title>Whole genome of Aphis craccivora.</title>
        <authorList>
            <person name="Voronova N.V."/>
            <person name="Shulinski R.S."/>
            <person name="Bandarenka Y.V."/>
            <person name="Zhorov D.G."/>
            <person name="Warner D."/>
        </authorList>
    </citation>
    <scope>NUCLEOTIDE SEQUENCE [LARGE SCALE GENOMIC DNA]</scope>
    <source>
        <strain evidence="1">180601</strain>
        <tissue evidence="1">Whole Body</tissue>
    </source>
</reference>
<sequence>CEEELDDHHDLLLCGDGTGKKHYCRVTNLSKLVGAQLSRHGHAMSICKRCFKTYSGVNAHQQLNDHKLKCITNKFLLLKLPPPNTFMKFENWERTQKHPFSIFADFECILEKNNDLNEMKNTNITHHHDLMSYCYYIKPSENIPIELLEKFNISTEPVLFRGDSSLNKGEVAKKFMEDIVEVGRNIDRLLNTNIPLVMTNENNKKHREVADHGTCPFCKIHNLSGYDSHFLITQLGFDTKSINVMPNIEEKLISFTKYISNSFQLRFVDSFRFMATNLEKLVNNLGKGGNSKFRETRKIFSENDIDLVTRKGFYPYEYTDSWEKLNETTLPPKEKFYSSLNEIHISNDDYEYAKIVWNQFNCNTLDEYSDWYLKVDVMLLVDCFEKDLCLKTYGLDPNYYYTSPGMSFDCMLKYTKVNLELLSDYDQILMFEQGIRGGLTHAVKRYAEANNIKVPDYDASKPESWIVYLDATNLYGWAMSRSMPKDGFGWFNDDLTGVEKIKSKGIRYHVVKNHLTKSDHKKCLFFDGIPPETNETRNLTVEQSKQFELTGFTSTTNQYTPFRINKSLRSFKHELKTISSVKLTLNRCDDKRIVCEDQIHTIAHGNYLIQEAEEVERIEADLAEMVDDIGY</sequence>
<comment type="caution">
    <text evidence="1">The sequence shown here is derived from an EMBL/GenBank/DDBJ whole genome shotgun (WGS) entry which is preliminary data.</text>
</comment>
<gene>
    <name evidence="1" type="ORF">FWK35_00024407</name>
</gene>
<organism evidence="1 2">
    <name type="scientific">Aphis craccivora</name>
    <name type="common">Cowpea aphid</name>
    <dbReference type="NCBI Taxonomy" id="307492"/>
    <lineage>
        <taxon>Eukaryota</taxon>
        <taxon>Metazoa</taxon>
        <taxon>Ecdysozoa</taxon>
        <taxon>Arthropoda</taxon>
        <taxon>Hexapoda</taxon>
        <taxon>Insecta</taxon>
        <taxon>Pterygota</taxon>
        <taxon>Neoptera</taxon>
        <taxon>Paraneoptera</taxon>
        <taxon>Hemiptera</taxon>
        <taxon>Sternorrhyncha</taxon>
        <taxon>Aphidomorpha</taxon>
        <taxon>Aphidoidea</taxon>
        <taxon>Aphididae</taxon>
        <taxon>Aphidini</taxon>
        <taxon>Aphis</taxon>
        <taxon>Aphis</taxon>
    </lineage>
</organism>
<dbReference type="OrthoDB" id="8191949at2759"/>
<protein>
    <submittedName>
        <fullName evidence="1">Integrase catalytic domain-containing protein</fullName>
    </submittedName>
</protein>
<dbReference type="GO" id="GO:0003676">
    <property type="term" value="F:nucleic acid binding"/>
    <property type="evidence" value="ECO:0007669"/>
    <property type="project" value="InterPro"/>
</dbReference>
<evidence type="ECO:0000313" key="1">
    <source>
        <dbReference type="EMBL" id="KAF0719456.1"/>
    </source>
</evidence>
<dbReference type="EMBL" id="VUJU01009556">
    <property type="protein sequence ID" value="KAF0719456.1"/>
    <property type="molecule type" value="Genomic_DNA"/>
</dbReference>
<dbReference type="Gene3D" id="3.30.420.10">
    <property type="entry name" value="Ribonuclease H-like superfamily/Ribonuclease H"/>
    <property type="match status" value="1"/>
</dbReference>
<feature type="non-terminal residue" evidence="1">
    <location>
        <position position="1"/>
    </location>
</feature>
<accession>A0A6G0W1K8</accession>
<dbReference type="PANTHER" id="PTHR31511">
    <property type="entry name" value="PROTEIN CBG23764"/>
    <property type="match status" value="1"/>
</dbReference>
<keyword evidence="2" id="KW-1185">Reference proteome</keyword>